<protein>
    <recommendedName>
        <fullName evidence="2">Cation-transporting P-type ATPase N-terminal domain-containing protein</fullName>
    </recommendedName>
</protein>
<dbReference type="InterPro" id="IPR004014">
    <property type="entry name" value="ATPase_P-typ_cation-transptr_N"/>
</dbReference>
<organism evidence="3 4">
    <name type="scientific">Carnegiea gigantea</name>
    <dbReference type="NCBI Taxonomy" id="171969"/>
    <lineage>
        <taxon>Eukaryota</taxon>
        <taxon>Viridiplantae</taxon>
        <taxon>Streptophyta</taxon>
        <taxon>Embryophyta</taxon>
        <taxon>Tracheophyta</taxon>
        <taxon>Spermatophyta</taxon>
        <taxon>Magnoliopsida</taxon>
        <taxon>eudicotyledons</taxon>
        <taxon>Gunneridae</taxon>
        <taxon>Pentapetalae</taxon>
        <taxon>Caryophyllales</taxon>
        <taxon>Cactineae</taxon>
        <taxon>Cactaceae</taxon>
        <taxon>Cactoideae</taxon>
        <taxon>Echinocereeae</taxon>
        <taxon>Carnegiea</taxon>
    </lineage>
</organism>
<sequence>MGRLELPSIFTPKRNPILHRLVEDPTTDNNNSSSTGFVSVLLRRRSNGGLRSKEEEKVYSWLYALAQTDRTVAFEYVHSTELGLSFAEADRRLKEDSPNVPVELTSPSWGRLLWNAFFHPFNVILIVLAILSYITSDTLNGCIMFVLVLISVSLRFYQSPTEAATLVFSCGVQQHKGSLEAFGIFKIPS</sequence>
<feature type="transmembrane region" description="Helical" evidence="1">
    <location>
        <begin position="138"/>
        <end position="157"/>
    </location>
</feature>
<comment type="caution">
    <text evidence="3">The sequence shown here is derived from an EMBL/GenBank/DDBJ whole genome shotgun (WGS) entry which is preliminary data.</text>
</comment>
<dbReference type="Pfam" id="PF00690">
    <property type="entry name" value="Cation_ATPase_N"/>
    <property type="match status" value="1"/>
</dbReference>
<evidence type="ECO:0000313" key="3">
    <source>
        <dbReference type="EMBL" id="KAJ8451857.1"/>
    </source>
</evidence>
<dbReference type="AlphaFoldDB" id="A0A9Q1QRH0"/>
<dbReference type="EMBL" id="JAKOGI010000007">
    <property type="protein sequence ID" value="KAJ8451857.1"/>
    <property type="molecule type" value="Genomic_DNA"/>
</dbReference>
<keyword evidence="1" id="KW-0472">Membrane</keyword>
<evidence type="ECO:0000256" key="1">
    <source>
        <dbReference type="SAM" id="Phobius"/>
    </source>
</evidence>
<gene>
    <name evidence="3" type="ORF">Cgig2_007340</name>
</gene>
<keyword evidence="1" id="KW-1133">Transmembrane helix</keyword>
<keyword evidence="1" id="KW-0812">Transmembrane</keyword>
<keyword evidence="4" id="KW-1185">Reference proteome</keyword>
<dbReference type="SUPFAM" id="SSF81665">
    <property type="entry name" value="Calcium ATPase, transmembrane domain M"/>
    <property type="match status" value="1"/>
</dbReference>
<feature type="transmembrane region" description="Helical" evidence="1">
    <location>
        <begin position="112"/>
        <end position="132"/>
    </location>
</feature>
<evidence type="ECO:0000259" key="2">
    <source>
        <dbReference type="SMART" id="SM00831"/>
    </source>
</evidence>
<dbReference type="SMART" id="SM00831">
    <property type="entry name" value="Cation_ATPase_N"/>
    <property type="match status" value="1"/>
</dbReference>
<evidence type="ECO:0000313" key="4">
    <source>
        <dbReference type="Proteomes" id="UP001153076"/>
    </source>
</evidence>
<name>A0A9Q1QRH0_9CARY</name>
<dbReference type="OrthoDB" id="158672at2759"/>
<accession>A0A9Q1QRH0</accession>
<proteinExistence type="predicted"/>
<reference evidence="3" key="1">
    <citation type="submission" date="2022-04" db="EMBL/GenBank/DDBJ databases">
        <title>Carnegiea gigantea Genome sequencing and assembly v2.</title>
        <authorList>
            <person name="Copetti D."/>
            <person name="Sanderson M.J."/>
            <person name="Burquez A."/>
            <person name="Wojciechowski M.F."/>
        </authorList>
    </citation>
    <scope>NUCLEOTIDE SEQUENCE</scope>
    <source>
        <strain evidence="3">SGP5-SGP5p</strain>
        <tissue evidence="3">Aerial part</tissue>
    </source>
</reference>
<dbReference type="Proteomes" id="UP001153076">
    <property type="component" value="Unassembled WGS sequence"/>
</dbReference>
<dbReference type="InterPro" id="IPR023298">
    <property type="entry name" value="ATPase_P-typ_TM_dom_sf"/>
</dbReference>
<feature type="domain" description="Cation-transporting P-type ATPase N-terminal" evidence="2">
    <location>
        <begin position="64"/>
        <end position="137"/>
    </location>
</feature>